<protein>
    <submittedName>
        <fullName evidence="1">Uncharacterized protein</fullName>
    </submittedName>
</protein>
<gene>
    <name evidence="1" type="ORF">EMELA_v1c08000</name>
</gene>
<dbReference type="Proteomes" id="UP000231896">
    <property type="component" value="Chromosome"/>
</dbReference>
<dbReference type="EMBL" id="CP024964">
    <property type="protein sequence ID" value="ATZ18287.1"/>
    <property type="molecule type" value="Genomic_DNA"/>
</dbReference>
<reference evidence="1 2" key="1">
    <citation type="submission" date="2017-11" db="EMBL/GenBank/DDBJ databases">
        <title>Genome sequence of Entomoplasma melaleucae M1 (ATCC 49191).</title>
        <authorList>
            <person name="Lo W.-S."/>
            <person name="Gasparich G.E."/>
            <person name="Kuo C.-H."/>
        </authorList>
    </citation>
    <scope>NUCLEOTIDE SEQUENCE [LARGE SCALE GENOMIC DNA]</scope>
    <source>
        <strain evidence="1 2">M1</strain>
    </source>
</reference>
<keyword evidence="2" id="KW-1185">Reference proteome</keyword>
<proteinExistence type="predicted"/>
<dbReference type="STRING" id="1408435.GCA_000685885_01062"/>
<dbReference type="KEGG" id="eml:EMELA_v1c08000"/>
<dbReference type="AlphaFoldDB" id="A0A2K8NWY4"/>
<evidence type="ECO:0000313" key="2">
    <source>
        <dbReference type="Proteomes" id="UP000231896"/>
    </source>
</evidence>
<evidence type="ECO:0000313" key="1">
    <source>
        <dbReference type="EMBL" id="ATZ18287.1"/>
    </source>
</evidence>
<accession>A0A2K8NWY4</accession>
<dbReference type="RefSeq" id="WP_028124381.1">
    <property type="nucleotide sequence ID" value="NZ_CP024964.1"/>
</dbReference>
<organism evidence="1 2">
    <name type="scientific">Mesoplasma melaleucae</name>
    <dbReference type="NCBI Taxonomy" id="81459"/>
    <lineage>
        <taxon>Bacteria</taxon>
        <taxon>Bacillati</taxon>
        <taxon>Mycoplasmatota</taxon>
        <taxon>Mollicutes</taxon>
        <taxon>Entomoplasmatales</taxon>
        <taxon>Entomoplasmataceae</taxon>
        <taxon>Mesoplasma</taxon>
    </lineage>
</organism>
<name>A0A2K8NWY4_9MOLU</name>
<sequence>MEKKQITIFQEFLDPMKSGVKTFELRKDPNLDGINELVVLKAEHMCNQYLSNCLDERERYESGYCEYAIKDKLTVKMTKRDFSVYQIAERINYRYLKLFWKQWYEGTLHPDDMEKMKMYDKVNDFLIPYSKDNKSFYWYDVEVIKNEKTNVTKCKCIDNKHKH</sequence>